<keyword evidence="1" id="KW-1133">Transmembrane helix</keyword>
<dbReference type="STRING" id="1121003.SAMN03080618_01829"/>
<keyword evidence="1" id="KW-0472">Membrane</keyword>
<feature type="transmembrane region" description="Helical" evidence="1">
    <location>
        <begin position="29"/>
        <end position="46"/>
    </location>
</feature>
<reference evidence="3" key="1">
    <citation type="submission" date="2016-10" db="EMBL/GenBank/DDBJ databases">
        <authorList>
            <person name="Varghese N."/>
            <person name="Submissions S."/>
        </authorList>
    </citation>
    <scope>NUCLEOTIDE SEQUENCE [LARGE SCALE GENOMIC DNA]</scope>
    <source>
        <strain evidence="3">DSM 21857</strain>
    </source>
</reference>
<evidence type="ECO:0008006" key="4">
    <source>
        <dbReference type="Google" id="ProtNLM"/>
    </source>
</evidence>
<dbReference type="InterPro" id="IPR021446">
    <property type="entry name" value="DUF3096"/>
</dbReference>
<organism evidence="2 3">
    <name type="scientific">Aquamicrobium aerolatum DSM 21857</name>
    <dbReference type="NCBI Taxonomy" id="1121003"/>
    <lineage>
        <taxon>Bacteria</taxon>
        <taxon>Pseudomonadati</taxon>
        <taxon>Pseudomonadota</taxon>
        <taxon>Alphaproteobacteria</taxon>
        <taxon>Hyphomicrobiales</taxon>
        <taxon>Phyllobacteriaceae</taxon>
        <taxon>Aerobium</taxon>
    </lineage>
</organism>
<feature type="transmembrane region" description="Helical" evidence="1">
    <location>
        <begin position="6"/>
        <end position="22"/>
    </location>
</feature>
<name>A0A1I3MPI2_9HYPH</name>
<sequence>MDAVMISPLIALAAGVLILVMPRLLNYIVALYLIIIGLVGLFPQLAG</sequence>
<dbReference type="AlphaFoldDB" id="A0A1I3MPI2"/>
<evidence type="ECO:0000313" key="2">
    <source>
        <dbReference type="EMBL" id="SFI98887.1"/>
    </source>
</evidence>
<keyword evidence="3" id="KW-1185">Reference proteome</keyword>
<evidence type="ECO:0000313" key="3">
    <source>
        <dbReference type="Proteomes" id="UP000242763"/>
    </source>
</evidence>
<dbReference type="Proteomes" id="UP000242763">
    <property type="component" value="Unassembled WGS sequence"/>
</dbReference>
<protein>
    <recommendedName>
        <fullName evidence="4">DUF3096 domain-containing protein</fullName>
    </recommendedName>
</protein>
<dbReference type="RefSeq" id="WP_091521248.1">
    <property type="nucleotide sequence ID" value="NZ_FORF01000009.1"/>
</dbReference>
<dbReference type="EMBL" id="FORF01000009">
    <property type="protein sequence ID" value="SFI98887.1"/>
    <property type="molecule type" value="Genomic_DNA"/>
</dbReference>
<dbReference type="Pfam" id="PF11295">
    <property type="entry name" value="DUF3096"/>
    <property type="match status" value="1"/>
</dbReference>
<accession>A0A1I3MPI2</accession>
<proteinExistence type="predicted"/>
<keyword evidence="1" id="KW-0812">Transmembrane</keyword>
<evidence type="ECO:0000256" key="1">
    <source>
        <dbReference type="SAM" id="Phobius"/>
    </source>
</evidence>
<gene>
    <name evidence="2" type="ORF">SAMN03080618_01829</name>
</gene>